<keyword evidence="8" id="KW-1185">Reference proteome</keyword>
<dbReference type="STRING" id="5098.A0A507QU01"/>
<reference evidence="7 8" key="1">
    <citation type="submission" date="2019-06" db="EMBL/GenBank/DDBJ databases">
        <title>Wine fermentation using esterase from Monascus purpureus.</title>
        <authorList>
            <person name="Geng C."/>
            <person name="Zhang Y."/>
        </authorList>
    </citation>
    <scope>NUCLEOTIDE SEQUENCE [LARGE SCALE GENOMIC DNA]</scope>
    <source>
        <strain evidence="7">HQ1</strain>
    </source>
</reference>
<dbReference type="GO" id="GO:0005886">
    <property type="term" value="C:plasma membrane"/>
    <property type="evidence" value="ECO:0007669"/>
    <property type="project" value="TreeGrafter"/>
</dbReference>
<evidence type="ECO:0000256" key="2">
    <source>
        <dbReference type="ARBA" id="ARBA00022692"/>
    </source>
</evidence>
<dbReference type="OrthoDB" id="1844152at2759"/>
<dbReference type="InterPro" id="IPR007568">
    <property type="entry name" value="RTA1"/>
</dbReference>
<dbReference type="PANTHER" id="PTHR31465">
    <property type="entry name" value="PROTEIN RTA1-RELATED"/>
    <property type="match status" value="1"/>
</dbReference>
<dbReference type="AlphaFoldDB" id="A0A507QU01"/>
<dbReference type="EMBL" id="VIFY01000078">
    <property type="protein sequence ID" value="TQB71618.1"/>
    <property type="molecule type" value="Genomic_DNA"/>
</dbReference>
<dbReference type="Proteomes" id="UP000319663">
    <property type="component" value="Unassembled WGS sequence"/>
</dbReference>
<sequence>MSLPPGFNPNDPEQVSQLQIDLSNSCYPLIPGIGNSYGYRPSLAAGIVFLVLFGLSMIAHAVQSVWKRTWWSMVFTVGCITEILGWAGRVWSYKCPYNMNAFLMQITTLIIAPTFFTAGIYVILGNYIKLLGRNCSILTPNLYLWIFCTCDVASLVIQAIGGGMAATEADKVDGNTKPGTDIMVAGIVFQLFSISVFVACAADFIRRSLRRGLLQTLGKGRGPTLLFAAMIFSILCVYVRCIYRTIELAQGWSGFLITHERFFIAMDGAMMAPAVGVFNFFHPGWLLPSSLPESSDFDHEDSGLGSSDGIHGDEYDDKRPQSEF</sequence>
<keyword evidence="4 6" id="KW-0472">Membrane</keyword>
<gene>
    <name evidence="7" type="ORF">MPDQ_007394</name>
</gene>
<evidence type="ECO:0000313" key="7">
    <source>
        <dbReference type="EMBL" id="TQB71618.1"/>
    </source>
</evidence>
<evidence type="ECO:0000313" key="8">
    <source>
        <dbReference type="Proteomes" id="UP000319663"/>
    </source>
</evidence>
<feature type="transmembrane region" description="Helical" evidence="6">
    <location>
        <begin position="69"/>
        <end position="88"/>
    </location>
</feature>
<feature type="transmembrane region" description="Helical" evidence="6">
    <location>
        <begin position="108"/>
        <end position="130"/>
    </location>
</feature>
<feature type="region of interest" description="Disordered" evidence="5">
    <location>
        <begin position="293"/>
        <end position="324"/>
    </location>
</feature>
<evidence type="ECO:0000256" key="6">
    <source>
        <dbReference type="SAM" id="Phobius"/>
    </source>
</evidence>
<feature type="transmembrane region" description="Helical" evidence="6">
    <location>
        <begin position="225"/>
        <end position="246"/>
    </location>
</feature>
<evidence type="ECO:0000256" key="4">
    <source>
        <dbReference type="ARBA" id="ARBA00023136"/>
    </source>
</evidence>
<keyword evidence="3 6" id="KW-1133">Transmembrane helix</keyword>
<comment type="caution">
    <text evidence="7">The sequence shown here is derived from an EMBL/GenBank/DDBJ whole genome shotgun (WGS) entry which is preliminary data.</text>
</comment>
<evidence type="ECO:0000256" key="3">
    <source>
        <dbReference type="ARBA" id="ARBA00022989"/>
    </source>
</evidence>
<name>A0A507QU01_MONPU</name>
<feature type="transmembrane region" description="Helical" evidence="6">
    <location>
        <begin position="142"/>
        <end position="162"/>
    </location>
</feature>
<feature type="transmembrane region" description="Helical" evidence="6">
    <location>
        <begin position="43"/>
        <end position="62"/>
    </location>
</feature>
<dbReference type="GO" id="GO:0000324">
    <property type="term" value="C:fungal-type vacuole"/>
    <property type="evidence" value="ECO:0007669"/>
    <property type="project" value="TreeGrafter"/>
</dbReference>
<dbReference type="Pfam" id="PF04479">
    <property type="entry name" value="RTA1"/>
    <property type="match status" value="1"/>
</dbReference>
<protein>
    <submittedName>
        <fullName evidence="7">Uncharacterized protein</fullName>
    </submittedName>
</protein>
<comment type="subcellular location">
    <subcellularLocation>
        <location evidence="1">Membrane</location>
        <topology evidence="1">Multi-pass membrane protein</topology>
    </subcellularLocation>
</comment>
<proteinExistence type="predicted"/>
<keyword evidence="2 6" id="KW-0812">Transmembrane</keyword>
<feature type="transmembrane region" description="Helical" evidence="6">
    <location>
        <begin position="182"/>
        <end position="205"/>
    </location>
</feature>
<evidence type="ECO:0000256" key="1">
    <source>
        <dbReference type="ARBA" id="ARBA00004141"/>
    </source>
</evidence>
<dbReference type="PANTHER" id="PTHR31465:SF11">
    <property type="entry name" value="DOMAIN PROTEIN, PUTATIVE (AFU_ORTHOLOGUE AFUA_3G10770)-RELATED"/>
    <property type="match status" value="1"/>
</dbReference>
<feature type="transmembrane region" description="Helical" evidence="6">
    <location>
        <begin position="262"/>
        <end position="281"/>
    </location>
</feature>
<feature type="compositionally biased region" description="Basic and acidic residues" evidence="5">
    <location>
        <begin position="310"/>
        <end position="324"/>
    </location>
</feature>
<accession>A0A507QU01</accession>
<organism evidence="7 8">
    <name type="scientific">Monascus purpureus</name>
    <name type="common">Red mold</name>
    <name type="synonym">Monascus anka</name>
    <dbReference type="NCBI Taxonomy" id="5098"/>
    <lineage>
        <taxon>Eukaryota</taxon>
        <taxon>Fungi</taxon>
        <taxon>Dikarya</taxon>
        <taxon>Ascomycota</taxon>
        <taxon>Pezizomycotina</taxon>
        <taxon>Eurotiomycetes</taxon>
        <taxon>Eurotiomycetidae</taxon>
        <taxon>Eurotiales</taxon>
        <taxon>Aspergillaceae</taxon>
        <taxon>Monascus</taxon>
    </lineage>
</organism>
<evidence type="ECO:0000256" key="5">
    <source>
        <dbReference type="SAM" id="MobiDB-lite"/>
    </source>
</evidence>